<accession>A0A915EK28</accession>
<sequence>MAELAFDLVTPDYAYQRQRRIAHDASAQRVKVAGDIREGLTMAYDTLREGVMDTAQTLQAAAQQDRAHGSQWVSEDFFDMLLPPPFDQL</sequence>
<dbReference type="WBParaSite" id="jg714">
    <property type="protein sequence ID" value="jg714"/>
    <property type="gene ID" value="jg714"/>
</dbReference>
<keyword evidence="1" id="KW-1185">Reference proteome</keyword>
<name>A0A915EK28_9BILA</name>
<proteinExistence type="predicted"/>
<evidence type="ECO:0000313" key="1">
    <source>
        <dbReference type="Proteomes" id="UP000887574"/>
    </source>
</evidence>
<evidence type="ECO:0000313" key="2">
    <source>
        <dbReference type="WBParaSite" id="jg714"/>
    </source>
</evidence>
<dbReference type="AlphaFoldDB" id="A0A915EK28"/>
<organism evidence="1 2">
    <name type="scientific">Ditylenchus dipsaci</name>
    <dbReference type="NCBI Taxonomy" id="166011"/>
    <lineage>
        <taxon>Eukaryota</taxon>
        <taxon>Metazoa</taxon>
        <taxon>Ecdysozoa</taxon>
        <taxon>Nematoda</taxon>
        <taxon>Chromadorea</taxon>
        <taxon>Rhabditida</taxon>
        <taxon>Tylenchina</taxon>
        <taxon>Tylenchomorpha</taxon>
        <taxon>Sphaerularioidea</taxon>
        <taxon>Anguinidae</taxon>
        <taxon>Anguininae</taxon>
        <taxon>Ditylenchus</taxon>
    </lineage>
</organism>
<protein>
    <submittedName>
        <fullName evidence="2">Uncharacterized protein</fullName>
    </submittedName>
</protein>
<dbReference type="Proteomes" id="UP000887574">
    <property type="component" value="Unplaced"/>
</dbReference>
<reference evidence="2" key="1">
    <citation type="submission" date="2022-11" db="UniProtKB">
        <authorList>
            <consortium name="WormBaseParasite"/>
        </authorList>
    </citation>
    <scope>IDENTIFICATION</scope>
</reference>